<evidence type="ECO:0000259" key="1">
    <source>
        <dbReference type="Pfam" id="PF19631"/>
    </source>
</evidence>
<proteinExistence type="predicted"/>
<reference evidence="2 3" key="1">
    <citation type="submission" date="2021-01" db="EMBL/GenBank/DDBJ databases">
        <title>Whole genome shotgun sequence of Asanoa iriomotensis NBRC 100142.</title>
        <authorList>
            <person name="Komaki H."/>
            <person name="Tamura T."/>
        </authorList>
    </citation>
    <scope>NUCLEOTIDE SEQUENCE [LARGE SCALE GENOMIC DNA]</scope>
    <source>
        <strain evidence="2 3">NBRC 100142</strain>
    </source>
</reference>
<evidence type="ECO:0000313" key="2">
    <source>
        <dbReference type="EMBL" id="GIF59867.1"/>
    </source>
</evidence>
<comment type="caution">
    <text evidence="2">The sequence shown here is derived from an EMBL/GenBank/DDBJ whole genome shotgun (WGS) entry which is preliminary data.</text>
</comment>
<dbReference type="Pfam" id="PF19631">
    <property type="entry name" value="Trypco2"/>
    <property type="match status" value="1"/>
</dbReference>
<dbReference type="EMBL" id="BONC01000055">
    <property type="protein sequence ID" value="GIF59867.1"/>
    <property type="molecule type" value="Genomic_DNA"/>
</dbReference>
<protein>
    <recommendedName>
        <fullName evidence="1">Trypsin-co-occurring domain-containing protein</fullName>
    </recommendedName>
</protein>
<organism evidence="2 3">
    <name type="scientific">Asanoa iriomotensis</name>
    <dbReference type="NCBI Taxonomy" id="234613"/>
    <lineage>
        <taxon>Bacteria</taxon>
        <taxon>Bacillati</taxon>
        <taxon>Actinomycetota</taxon>
        <taxon>Actinomycetes</taxon>
        <taxon>Micromonosporales</taxon>
        <taxon>Micromonosporaceae</taxon>
        <taxon>Asanoa</taxon>
    </lineage>
</organism>
<keyword evidence="3" id="KW-1185">Reference proteome</keyword>
<sequence>MKPFQGTVPAEELVTEIQNAVKTANVSGSTSRDLVVRSAQLTLNVVAASSGGGKIDFRVPVIGLKLSLGAKVARTDTHTITVTLVPPEPDEHEVRTGEVSRVLVEAIETIRRIIGAAADGPERMVMDSSSVELTFAVTEEGTISLGVDGELRDELTHTVKLEFGPAR</sequence>
<name>A0ABQ4CAR0_9ACTN</name>
<gene>
    <name evidence="2" type="ORF">Air01nite_59620</name>
</gene>
<dbReference type="InterPro" id="IPR045608">
    <property type="entry name" value="Trypco2"/>
</dbReference>
<accession>A0ABQ4CAR0</accession>
<evidence type="ECO:0000313" key="3">
    <source>
        <dbReference type="Proteomes" id="UP000624325"/>
    </source>
</evidence>
<feature type="domain" description="Trypsin-co-occurring" evidence="1">
    <location>
        <begin position="11"/>
        <end position="86"/>
    </location>
</feature>
<dbReference type="Proteomes" id="UP000624325">
    <property type="component" value="Unassembled WGS sequence"/>
</dbReference>